<dbReference type="InterPro" id="IPR048401">
    <property type="entry name" value="SLS1_C"/>
</dbReference>
<dbReference type="InParanoid" id="A0A163JQ69"/>
<reference evidence="3" key="1">
    <citation type="submission" date="2016-04" db="EMBL/GenBank/DDBJ databases">
        <authorList>
            <person name="Evans L.H."/>
            <person name="Alamgir A."/>
            <person name="Owens N."/>
            <person name="Weber N.D."/>
            <person name="Virtaneva K."/>
            <person name="Barbian K."/>
            <person name="Babar A."/>
            <person name="Rosenke K."/>
        </authorList>
    </citation>
    <scope>NUCLEOTIDE SEQUENCE [LARGE SCALE GENOMIC DNA]</scope>
    <source>
        <strain evidence="3">CBS 101.48</strain>
    </source>
</reference>
<proteinExistence type="predicted"/>
<gene>
    <name evidence="3" type="primary">ABSGL_10056.1 scaffold 11786</name>
</gene>
<accession>A0A163JQ69</accession>
<dbReference type="OrthoDB" id="5392646at2759"/>
<dbReference type="OMA" id="IARKWEY"/>
<dbReference type="STRING" id="4829.A0A163JQ69"/>
<evidence type="ECO:0000259" key="1">
    <source>
        <dbReference type="Pfam" id="PF20776"/>
    </source>
</evidence>
<name>A0A163JQ69_ABSGL</name>
<dbReference type="Proteomes" id="UP000078561">
    <property type="component" value="Unassembled WGS sequence"/>
</dbReference>
<feature type="domain" description="SLS1 C-terminal" evidence="2">
    <location>
        <begin position="345"/>
        <end position="657"/>
    </location>
</feature>
<sequence>MASCLMGSGSIGQRLLLIRRSTFYARSSNRLFTCQVLPTKRPITAPRQILGQQCLYMSTIPSSSNSPFESIGTNDSTTTASSPLSPNEQLLASIDALRPQKNILSEKAFTKLELQLRNSYTVPQIKAYFRHHNISFSAMRRKDDMIQHIMERFWKVTTMERKRVKEIMERKNTSQQQFSLENDELFFVLDNNGSMLKRIEDTHEGVRIMINMSDHVGTVEGPKRRLAPALAAIREALVLERQSFSLDHNAPSSAYLSNISRSVMNDLSKASGAYISTANNEISLTAPTSKALEDAKRKLDVFFTDYGLTLKPSLQSSDHTVIQNQPASTLAAAPLMFMPLHDLSSMSLPMKTVGWSRISSNEDIDRQEDTQVSNMSQFHVLSGERSTSSSTLSPSDLKDMLKQSLGLKEENGDRHVSLEATFGHLLFQNPAIVPGQPNLLVPELRDSFNVTALQKLFDASTSHRRFFCGTPPRSIRPSLVPMGTEDEFHQRSITIEYIESSLLGQLQYKASPTTTTAASTPSAEWAAPLRRLQLEFIEQVDGELTFKRAIGEHGRSTMDVLGLAGNVDVRLIAKDYTSFDNASLGSSSSLKKLASQCHLSSYLEVSCPSTWKSDANDMILLDVAFNNESRYKLDDMLVTLRYVEEQDSKIRRAEMKVEPYHSVTNGFGAWNDLWCKITELSKRWHYRID</sequence>
<feature type="domain" description="SLS1 N-terminal" evidence="1">
    <location>
        <begin position="87"/>
        <end position="157"/>
    </location>
</feature>
<evidence type="ECO:0000313" key="3">
    <source>
        <dbReference type="EMBL" id="SAM04196.1"/>
    </source>
</evidence>
<keyword evidence="4" id="KW-1185">Reference proteome</keyword>
<dbReference type="AlphaFoldDB" id="A0A163JQ69"/>
<dbReference type="InterPro" id="IPR048400">
    <property type="entry name" value="SLS1_N"/>
</dbReference>
<dbReference type="Pfam" id="PF20778">
    <property type="entry name" value="SLS1_C"/>
    <property type="match status" value="1"/>
</dbReference>
<dbReference type="EMBL" id="LT554351">
    <property type="protein sequence ID" value="SAM04196.1"/>
    <property type="molecule type" value="Genomic_DNA"/>
</dbReference>
<evidence type="ECO:0000313" key="4">
    <source>
        <dbReference type="Proteomes" id="UP000078561"/>
    </source>
</evidence>
<protein>
    <submittedName>
        <fullName evidence="3">Uncharacterized protein</fullName>
    </submittedName>
</protein>
<organism evidence="3">
    <name type="scientific">Absidia glauca</name>
    <name type="common">Pin mould</name>
    <dbReference type="NCBI Taxonomy" id="4829"/>
    <lineage>
        <taxon>Eukaryota</taxon>
        <taxon>Fungi</taxon>
        <taxon>Fungi incertae sedis</taxon>
        <taxon>Mucoromycota</taxon>
        <taxon>Mucoromycotina</taxon>
        <taxon>Mucoromycetes</taxon>
        <taxon>Mucorales</taxon>
        <taxon>Cunninghamellaceae</taxon>
        <taxon>Absidia</taxon>
    </lineage>
</organism>
<evidence type="ECO:0000259" key="2">
    <source>
        <dbReference type="Pfam" id="PF20778"/>
    </source>
</evidence>
<dbReference type="Pfam" id="PF20776">
    <property type="entry name" value="SLS1_N"/>
    <property type="match status" value="1"/>
</dbReference>